<gene>
    <name evidence="2" type="ORF">HMPREF2130_07790</name>
</gene>
<dbReference type="PANTHER" id="PTHR47328">
    <property type="match status" value="1"/>
</dbReference>
<keyword evidence="3" id="KW-1185">Reference proteome</keyword>
<dbReference type="InterPro" id="IPR019897">
    <property type="entry name" value="RidA_CS"/>
</dbReference>
<dbReference type="Gene3D" id="3.30.1330.40">
    <property type="entry name" value="RutC-like"/>
    <property type="match status" value="1"/>
</dbReference>
<dbReference type="AlphaFoldDB" id="A0A096BAE8"/>
<name>A0A096BAE8_9BURK</name>
<dbReference type="InterPro" id="IPR035709">
    <property type="entry name" value="YoaB-like"/>
</dbReference>
<dbReference type="CDD" id="cd06150">
    <property type="entry name" value="YjgF_YER057c_UK114_like_2"/>
    <property type="match status" value="1"/>
</dbReference>
<dbReference type="OrthoDB" id="6899345at2"/>
<protein>
    <submittedName>
        <fullName evidence="2">Endoribonuclease L-PSP</fullName>
    </submittedName>
</protein>
<comment type="similarity">
    <text evidence="1">Belongs to the RutC family.</text>
</comment>
<evidence type="ECO:0000256" key="1">
    <source>
        <dbReference type="ARBA" id="ARBA00010552"/>
    </source>
</evidence>
<comment type="caution">
    <text evidence="2">The sequence shown here is derived from an EMBL/GenBank/DDBJ whole genome shotgun (WGS) entry which is preliminary data.</text>
</comment>
<dbReference type="Proteomes" id="UP000029629">
    <property type="component" value="Unassembled WGS sequence"/>
</dbReference>
<proteinExistence type="inferred from homology"/>
<dbReference type="Pfam" id="PF01042">
    <property type="entry name" value="Ribonuc_L-PSP"/>
    <property type="match status" value="1"/>
</dbReference>
<evidence type="ECO:0000313" key="2">
    <source>
        <dbReference type="EMBL" id="KGF30164.1"/>
    </source>
</evidence>
<dbReference type="SUPFAM" id="SSF55298">
    <property type="entry name" value="YjgF-like"/>
    <property type="match status" value="1"/>
</dbReference>
<dbReference type="PANTHER" id="PTHR47328:SF1">
    <property type="entry name" value="RUTC FAMILY PROTEIN YOAB"/>
    <property type="match status" value="1"/>
</dbReference>
<dbReference type="PROSITE" id="PS01094">
    <property type="entry name" value="UPF0076"/>
    <property type="match status" value="1"/>
</dbReference>
<accession>A0A096BAE8</accession>
<reference evidence="2 3" key="1">
    <citation type="submission" date="2014-07" db="EMBL/GenBank/DDBJ databases">
        <authorList>
            <person name="McCorrison J."/>
            <person name="Sanka R."/>
            <person name="Torralba M."/>
            <person name="Gillis M."/>
            <person name="Haft D.H."/>
            <person name="Methe B."/>
            <person name="Sutton G."/>
            <person name="Nelson K.E."/>
        </authorList>
    </citation>
    <scope>NUCLEOTIDE SEQUENCE [LARGE SCALE GENOMIC DNA]</scope>
    <source>
        <strain evidence="2 3">DNF00040</strain>
    </source>
</reference>
<organism evidence="2 3">
    <name type="scientific">Oligella urethralis DNF00040</name>
    <dbReference type="NCBI Taxonomy" id="1401065"/>
    <lineage>
        <taxon>Bacteria</taxon>
        <taxon>Pseudomonadati</taxon>
        <taxon>Pseudomonadota</taxon>
        <taxon>Betaproteobacteria</taxon>
        <taxon>Burkholderiales</taxon>
        <taxon>Alcaligenaceae</taxon>
        <taxon>Oligella</taxon>
    </lineage>
</organism>
<dbReference type="InterPro" id="IPR006175">
    <property type="entry name" value="YjgF/YER057c/UK114"/>
</dbReference>
<dbReference type="InterPro" id="IPR035959">
    <property type="entry name" value="RutC-like_sf"/>
</dbReference>
<dbReference type="RefSeq" id="WP_036559729.1">
    <property type="nucleotide sequence ID" value="NZ_JRNI01000029.1"/>
</dbReference>
<dbReference type="EMBL" id="JRNI01000029">
    <property type="protein sequence ID" value="KGF30164.1"/>
    <property type="molecule type" value="Genomic_DNA"/>
</dbReference>
<dbReference type="eggNOG" id="COG0251">
    <property type="taxonomic scope" value="Bacteria"/>
</dbReference>
<sequence length="119" mass="12959">MSAIERKHSGPLMSKIVIHNGTVYLSGIVPTPEAEGKDIATQTHSVLEQIDALLKEAGTDKSRLISAQIWLSDIDHDFSTMNSIWGEWLDPNGIPTRATVEAKLARPTVNVEIQVTAAL</sequence>
<evidence type="ECO:0000313" key="3">
    <source>
        <dbReference type="Proteomes" id="UP000029629"/>
    </source>
</evidence>